<feature type="domain" description="Alpha-D-phosphohexomutase C-terminal" evidence="4">
    <location>
        <begin position="53"/>
        <end position="100"/>
    </location>
</feature>
<dbReference type="GO" id="GO:0005634">
    <property type="term" value="C:nucleus"/>
    <property type="evidence" value="ECO:0007669"/>
    <property type="project" value="TreeGrafter"/>
</dbReference>
<keyword evidence="1" id="KW-0479">Metal-binding</keyword>
<protein>
    <recommendedName>
        <fullName evidence="4">Alpha-D-phosphohexomutase C-terminal domain-containing protein</fullName>
    </recommendedName>
</protein>
<dbReference type="InterPro" id="IPR036900">
    <property type="entry name" value="A-D-PHexomutase_C_sf"/>
</dbReference>
<reference evidence="5" key="1">
    <citation type="submission" date="2015-11" db="EMBL/GenBank/DDBJ databases">
        <title>De novo transcriptome assembly of four potential Pierce s Disease insect vectors from Arizona vineyards.</title>
        <authorList>
            <person name="Tassone E.E."/>
        </authorList>
    </citation>
    <scope>NUCLEOTIDE SEQUENCE</scope>
</reference>
<evidence type="ECO:0000256" key="3">
    <source>
        <dbReference type="ARBA" id="ARBA00023235"/>
    </source>
</evidence>
<gene>
    <name evidence="5" type="ORF">g.29432</name>
</gene>
<sequence length="130" mass="14737">EPEVIKKLFNRLRNFGETSDTYPEGLLDNKYRVVAVRDLTTGYDSTTPDHRATLPVSRSSQMVTFSFHNGLVATLRTSGTEPKIKYYTELCASPQNKDIDEVKSVLKEMIGAIVEEWLQPKLNNLISRSD</sequence>
<accession>A0A1B6MNF8</accession>
<dbReference type="AlphaFoldDB" id="A0A1B6MNF8"/>
<keyword evidence="3" id="KW-0413">Isomerase</keyword>
<dbReference type="SUPFAM" id="SSF55957">
    <property type="entry name" value="Phosphoglucomutase, C-terminal domain"/>
    <property type="match status" value="1"/>
</dbReference>
<dbReference type="GO" id="GO:0008973">
    <property type="term" value="F:phosphopentomutase activity"/>
    <property type="evidence" value="ECO:0007669"/>
    <property type="project" value="TreeGrafter"/>
</dbReference>
<dbReference type="GO" id="GO:0046872">
    <property type="term" value="F:metal ion binding"/>
    <property type="evidence" value="ECO:0007669"/>
    <property type="project" value="UniProtKB-KW"/>
</dbReference>
<keyword evidence="2" id="KW-0460">Magnesium</keyword>
<name>A0A1B6MNF8_9HEMI</name>
<proteinExistence type="predicted"/>
<dbReference type="PANTHER" id="PTHR45745:SF1">
    <property type="entry name" value="PHOSPHOGLUCOMUTASE 2B-RELATED"/>
    <property type="match status" value="1"/>
</dbReference>
<organism evidence="5">
    <name type="scientific">Graphocephala atropunctata</name>
    <dbReference type="NCBI Taxonomy" id="36148"/>
    <lineage>
        <taxon>Eukaryota</taxon>
        <taxon>Metazoa</taxon>
        <taxon>Ecdysozoa</taxon>
        <taxon>Arthropoda</taxon>
        <taxon>Hexapoda</taxon>
        <taxon>Insecta</taxon>
        <taxon>Pterygota</taxon>
        <taxon>Neoptera</taxon>
        <taxon>Paraneoptera</taxon>
        <taxon>Hemiptera</taxon>
        <taxon>Auchenorrhyncha</taxon>
        <taxon>Membracoidea</taxon>
        <taxon>Cicadellidae</taxon>
        <taxon>Cicadellinae</taxon>
        <taxon>Cicadellini</taxon>
        <taxon>Graphocephala</taxon>
    </lineage>
</organism>
<evidence type="ECO:0000256" key="2">
    <source>
        <dbReference type="ARBA" id="ARBA00022842"/>
    </source>
</evidence>
<feature type="non-terminal residue" evidence="5">
    <location>
        <position position="1"/>
    </location>
</feature>
<dbReference type="GO" id="GO:0006166">
    <property type="term" value="P:purine ribonucleoside salvage"/>
    <property type="evidence" value="ECO:0007669"/>
    <property type="project" value="TreeGrafter"/>
</dbReference>
<evidence type="ECO:0000313" key="5">
    <source>
        <dbReference type="EMBL" id="JAT37480.1"/>
    </source>
</evidence>
<evidence type="ECO:0000256" key="1">
    <source>
        <dbReference type="ARBA" id="ARBA00022723"/>
    </source>
</evidence>
<dbReference type="Pfam" id="PF00408">
    <property type="entry name" value="PGM_PMM_IV"/>
    <property type="match status" value="1"/>
</dbReference>
<dbReference type="InterPro" id="IPR005843">
    <property type="entry name" value="A-D-PHexomutase_C"/>
</dbReference>
<evidence type="ECO:0000259" key="4">
    <source>
        <dbReference type="Pfam" id="PF00408"/>
    </source>
</evidence>
<dbReference type="EMBL" id="GEBQ01002497">
    <property type="protein sequence ID" value="JAT37480.1"/>
    <property type="molecule type" value="Transcribed_RNA"/>
</dbReference>
<dbReference type="PANTHER" id="PTHR45745">
    <property type="entry name" value="PHOSPHOMANNOMUTASE 45A"/>
    <property type="match status" value="1"/>
</dbReference>